<keyword evidence="4" id="KW-0963">Cytoplasm</keyword>
<evidence type="ECO:0000313" key="8">
    <source>
        <dbReference type="Proteomes" id="UP000534783"/>
    </source>
</evidence>
<keyword evidence="5" id="KW-0175">Coiled coil</keyword>
<comment type="caution">
    <text evidence="7">The sequence shown here is derived from an EMBL/GenBank/DDBJ whole genome shotgun (WGS) entry which is preliminary data.</text>
</comment>
<gene>
    <name evidence="7" type="ORF">MNODULE_08445</name>
</gene>
<comment type="subcellular location">
    <subcellularLocation>
        <location evidence="4">Cytoplasm</location>
    </subcellularLocation>
</comment>
<dbReference type="Gene3D" id="3.40.50.620">
    <property type="entry name" value="HUPs"/>
    <property type="match status" value="1"/>
</dbReference>
<keyword evidence="8" id="KW-1185">Reference proteome</keyword>
<evidence type="ECO:0000259" key="6">
    <source>
        <dbReference type="Pfam" id="PF00582"/>
    </source>
</evidence>
<dbReference type="AlphaFoldDB" id="A0A7X6IAJ0"/>
<dbReference type="Proteomes" id="UP000534783">
    <property type="component" value="Unassembled WGS sequence"/>
</dbReference>
<comment type="similarity">
    <text evidence="1 4">Belongs to the universal stress protein A family.</text>
</comment>
<dbReference type="GO" id="GO:0005524">
    <property type="term" value="F:ATP binding"/>
    <property type="evidence" value="ECO:0007669"/>
    <property type="project" value="UniProtKB-KW"/>
</dbReference>
<dbReference type="CDD" id="cd00293">
    <property type="entry name" value="USP-like"/>
    <property type="match status" value="1"/>
</dbReference>
<name>A0A7X6IAJ0_9BACT</name>
<evidence type="ECO:0000256" key="4">
    <source>
        <dbReference type="PIRNR" id="PIRNR006276"/>
    </source>
</evidence>
<evidence type="ECO:0000256" key="5">
    <source>
        <dbReference type="SAM" id="Coils"/>
    </source>
</evidence>
<feature type="domain" description="UspA" evidence="6">
    <location>
        <begin position="5"/>
        <end position="146"/>
    </location>
</feature>
<reference evidence="7 8" key="1">
    <citation type="journal article" date="2020" name="Nature">
        <title>Bacterial chemolithoautotrophy via manganese oxidation.</title>
        <authorList>
            <person name="Yu H."/>
            <person name="Leadbetter J.R."/>
        </authorList>
    </citation>
    <scope>NUCLEOTIDE SEQUENCE [LARGE SCALE GENOMIC DNA]</scope>
    <source>
        <strain evidence="7 8">Mn-1</strain>
    </source>
</reference>
<dbReference type="Pfam" id="PF00582">
    <property type="entry name" value="Usp"/>
    <property type="match status" value="1"/>
</dbReference>
<proteinExistence type="inferred from homology"/>
<dbReference type="PANTHER" id="PTHR46268">
    <property type="entry name" value="STRESS RESPONSE PROTEIN NHAX"/>
    <property type="match status" value="1"/>
</dbReference>
<dbReference type="RefSeq" id="WP_168059001.1">
    <property type="nucleotide sequence ID" value="NZ_VTOW01000001.1"/>
</dbReference>
<dbReference type="EMBL" id="VTOW01000001">
    <property type="protein sequence ID" value="NKE70766.1"/>
    <property type="molecule type" value="Genomic_DNA"/>
</dbReference>
<evidence type="ECO:0000313" key="7">
    <source>
        <dbReference type="EMBL" id="NKE70766.1"/>
    </source>
</evidence>
<dbReference type="PIRSF" id="PIRSF006276">
    <property type="entry name" value="UspA"/>
    <property type="match status" value="1"/>
</dbReference>
<keyword evidence="3" id="KW-0067">ATP-binding</keyword>
<evidence type="ECO:0000256" key="2">
    <source>
        <dbReference type="ARBA" id="ARBA00022741"/>
    </source>
</evidence>
<evidence type="ECO:0000256" key="1">
    <source>
        <dbReference type="ARBA" id="ARBA00008791"/>
    </source>
</evidence>
<dbReference type="InterPro" id="IPR006016">
    <property type="entry name" value="UspA"/>
</dbReference>
<dbReference type="SUPFAM" id="SSF52402">
    <property type="entry name" value="Adenine nucleotide alpha hydrolases-like"/>
    <property type="match status" value="1"/>
</dbReference>
<dbReference type="PANTHER" id="PTHR46268:SF27">
    <property type="entry name" value="UNIVERSAL STRESS PROTEIN RV2623"/>
    <property type="match status" value="1"/>
</dbReference>
<keyword evidence="2" id="KW-0547">Nucleotide-binding</keyword>
<accession>A0A7X6IAJ0</accession>
<dbReference type="PRINTS" id="PR01438">
    <property type="entry name" value="UNVRSLSTRESS"/>
</dbReference>
<dbReference type="InterPro" id="IPR006015">
    <property type="entry name" value="Universal_stress_UspA"/>
</dbReference>
<dbReference type="GO" id="GO:0005737">
    <property type="term" value="C:cytoplasm"/>
    <property type="evidence" value="ECO:0007669"/>
    <property type="project" value="UniProtKB-SubCell"/>
</dbReference>
<dbReference type="InterPro" id="IPR014729">
    <property type="entry name" value="Rossmann-like_a/b/a_fold"/>
</dbReference>
<sequence>MATLRRILAATDFSDHSKEALDYAAYLAKSLGAELSLLHVFEPRYYHQDVMRWMGPEVHVWMKNLREEERRRLADLEKEVREKGIKVRSFFKEGTPFREILKAADEISADLIVLGTHGRTGLDRFMMGSVAERVARSAPCPVFIARPKARGGGRKKKMGS</sequence>
<evidence type="ECO:0000256" key="3">
    <source>
        <dbReference type="ARBA" id="ARBA00022840"/>
    </source>
</evidence>
<protein>
    <recommendedName>
        <fullName evidence="4">Universal stress protein</fullName>
    </recommendedName>
</protein>
<organism evidence="7 8">
    <name type="scientific">Candidatus Manganitrophus noduliformans</name>
    <dbReference type="NCBI Taxonomy" id="2606439"/>
    <lineage>
        <taxon>Bacteria</taxon>
        <taxon>Pseudomonadati</taxon>
        <taxon>Nitrospirota</taxon>
        <taxon>Nitrospiria</taxon>
        <taxon>Candidatus Troglogloeales</taxon>
        <taxon>Candidatus Manganitrophaceae</taxon>
        <taxon>Candidatus Manganitrophus</taxon>
    </lineage>
</organism>
<feature type="coiled-coil region" evidence="5">
    <location>
        <begin position="59"/>
        <end position="86"/>
    </location>
</feature>